<reference evidence="2" key="1">
    <citation type="journal article" date="2014" name="Int. J. Syst. Evol. Microbiol.">
        <title>Complete genome sequence of Corynebacterium casei LMG S-19264T (=DSM 44701T), isolated from a smear-ripened cheese.</title>
        <authorList>
            <consortium name="US DOE Joint Genome Institute (JGI-PGF)"/>
            <person name="Walter F."/>
            <person name="Albersmeier A."/>
            <person name="Kalinowski J."/>
            <person name="Ruckert C."/>
        </authorList>
    </citation>
    <scope>NUCLEOTIDE SEQUENCE</scope>
    <source>
        <strain evidence="2">KCTC 32255</strain>
    </source>
</reference>
<organism evidence="2 3">
    <name type="scientific">Novosphingobium colocasiae</name>
    <dbReference type="NCBI Taxonomy" id="1256513"/>
    <lineage>
        <taxon>Bacteria</taxon>
        <taxon>Pseudomonadati</taxon>
        <taxon>Pseudomonadota</taxon>
        <taxon>Alphaproteobacteria</taxon>
        <taxon>Sphingomonadales</taxon>
        <taxon>Sphingomonadaceae</taxon>
        <taxon>Novosphingobium</taxon>
    </lineage>
</organism>
<dbReference type="Gene3D" id="3.90.226.10">
    <property type="entry name" value="2-enoyl-CoA Hydratase, Chain A, domain 1"/>
    <property type="match status" value="1"/>
</dbReference>
<dbReference type="PANTHER" id="PTHR43802:SF1">
    <property type="entry name" value="IP11341P-RELATED"/>
    <property type="match status" value="1"/>
</dbReference>
<name>A0A918PNR5_9SPHN</name>
<protein>
    <submittedName>
        <fullName evidence="2">Enoyl-CoA hydratase</fullName>
    </submittedName>
</protein>
<dbReference type="AlphaFoldDB" id="A0A918PNR5"/>
<evidence type="ECO:0000313" key="3">
    <source>
        <dbReference type="Proteomes" id="UP000648075"/>
    </source>
</evidence>
<dbReference type="GO" id="GO:0003824">
    <property type="term" value="F:catalytic activity"/>
    <property type="evidence" value="ECO:0007669"/>
    <property type="project" value="UniProtKB-ARBA"/>
</dbReference>
<comment type="similarity">
    <text evidence="1">Belongs to the enoyl-CoA hydratase/isomerase family.</text>
</comment>
<dbReference type="SUPFAM" id="SSF52096">
    <property type="entry name" value="ClpP/crotonase"/>
    <property type="match status" value="1"/>
</dbReference>
<dbReference type="Pfam" id="PF00378">
    <property type="entry name" value="ECH_1"/>
    <property type="match status" value="1"/>
</dbReference>
<dbReference type="Proteomes" id="UP000648075">
    <property type="component" value="Unassembled WGS sequence"/>
</dbReference>
<dbReference type="EMBL" id="BMZA01000037">
    <property type="protein sequence ID" value="GGZ17521.1"/>
    <property type="molecule type" value="Genomic_DNA"/>
</dbReference>
<evidence type="ECO:0000256" key="1">
    <source>
        <dbReference type="ARBA" id="ARBA00005254"/>
    </source>
</evidence>
<proteinExistence type="inferred from homology"/>
<dbReference type="InterPro" id="IPR029045">
    <property type="entry name" value="ClpP/crotonase-like_dom_sf"/>
</dbReference>
<sequence>MADDQLVLEDNGAVFTLTINRADKLNALSPALVRDLLVMVRKVAASDARVLVLTGAGRAFSAGVDLKSVSSPEYTAESSRAFAADARAVIDLLETMPQATIAKVNGYCFTGGLEIALGCDFIMASDNSVFCDTHAKIGMRPKWGLSQRLPRRIGLQRAKEMSFTARRISAAEAVEIGLILRAVPAEQLDAEVASLAASIVANSADSVTAYKDLYGQVERVGLDEGLCYEATVTLELHDHATAKASSLLER</sequence>
<dbReference type="PANTHER" id="PTHR43802">
    <property type="entry name" value="ENOYL-COA HYDRATASE"/>
    <property type="match status" value="1"/>
</dbReference>
<dbReference type="InterPro" id="IPR001753">
    <property type="entry name" value="Enoyl-CoA_hydra/iso"/>
</dbReference>
<evidence type="ECO:0000313" key="2">
    <source>
        <dbReference type="EMBL" id="GGZ17521.1"/>
    </source>
</evidence>
<dbReference type="CDD" id="cd06558">
    <property type="entry name" value="crotonase-like"/>
    <property type="match status" value="1"/>
</dbReference>
<dbReference type="RefSeq" id="WP_189622578.1">
    <property type="nucleotide sequence ID" value="NZ_BMZA01000037.1"/>
</dbReference>
<reference evidence="2" key="2">
    <citation type="submission" date="2020-09" db="EMBL/GenBank/DDBJ databases">
        <authorList>
            <person name="Sun Q."/>
            <person name="Kim S."/>
        </authorList>
    </citation>
    <scope>NUCLEOTIDE SEQUENCE</scope>
    <source>
        <strain evidence="2">KCTC 32255</strain>
    </source>
</reference>
<accession>A0A918PNR5</accession>
<gene>
    <name evidence="2" type="ORF">GCM10011614_35050</name>
</gene>
<keyword evidence="3" id="KW-1185">Reference proteome</keyword>
<comment type="caution">
    <text evidence="2">The sequence shown here is derived from an EMBL/GenBank/DDBJ whole genome shotgun (WGS) entry which is preliminary data.</text>
</comment>